<dbReference type="PROSITE" id="PS51419">
    <property type="entry name" value="RAB"/>
    <property type="match status" value="1"/>
</dbReference>
<dbReference type="SMART" id="SM00176">
    <property type="entry name" value="RAN"/>
    <property type="match status" value="1"/>
</dbReference>
<dbReference type="RefSeq" id="XP_068356760.1">
    <property type="nucleotide sequence ID" value="XM_068506474.1"/>
</dbReference>
<dbReference type="Gene3D" id="3.40.50.300">
    <property type="entry name" value="P-loop containing nucleotide triphosphate hydrolases"/>
    <property type="match status" value="1"/>
</dbReference>
<sequence length="187" mass="21240">MQVRKLVLVGDTRVGKTSIMQKKAMPDRFGETKPTIGCHCADVTIGNKTLNIWDTAGQEMYRSLVPVYFRNADAAFIVYDPTELMSYQSVKFWHDIILNAVGGDIPIYLIENKIDLEDDFKVMHWHAREFANQNKLHYFRVSAKTGEGIEALFFDVMKKIEENNSNVIINQKKSGLAINGSTKKSCC</sequence>
<reference evidence="2" key="1">
    <citation type="submission" date="2016-10" db="EMBL/GenBank/DDBJ databases">
        <authorList>
            <person name="Benchimol M."/>
            <person name="Almeida L.G."/>
            <person name="Vasconcelos A.T."/>
            <person name="Perreira-Neves A."/>
            <person name="Rosa I.A."/>
            <person name="Tasca T."/>
            <person name="Bogo M.R."/>
            <person name="de Souza W."/>
        </authorList>
    </citation>
    <scope>NUCLEOTIDE SEQUENCE [LARGE SCALE GENOMIC DNA]</scope>
    <source>
        <strain evidence="2">K</strain>
    </source>
</reference>
<dbReference type="GO" id="GO:0003924">
    <property type="term" value="F:GTPase activity"/>
    <property type="evidence" value="ECO:0007669"/>
    <property type="project" value="InterPro"/>
</dbReference>
<dbReference type="SMART" id="SM00173">
    <property type="entry name" value="RAS"/>
    <property type="match status" value="1"/>
</dbReference>
<dbReference type="VEuPathDB" id="TrichDB:TRFO_28948"/>
<keyword evidence="1" id="KW-0547">Nucleotide-binding</keyword>
<dbReference type="PRINTS" id="PR00449">
    <property type="entry name" value="RASTRNSFRMNG"/>
</dbReference>
<organism evidence="2 3">
    <name type="scientific">Tritrichomonas foetus</name>
    <dbReference type="NCBI Taxonomy" id="1144522"/>
    <lineage>
        <taxon>Eukaryota</taxon>
        <taxon>Metamonada</taxon>
        <taxon>Parabasalia</taxon>
        <taxon>Tritrichomonadida</taxon>
        <taxon>Tritrichomonadidae</taxon>
        <taxon>Tritrichomonas</taxon>
    </lineage>
</organism>
<dbReference type="SMART" id="SM00174">
    <property type="entry name" value="RHO"/>
    <property type="match status" value="1"/>
</dbReference>
<name>A0A1J4JYR7_9EUKA</name>
<dbReference type="InterPro" id="IPR027417">
    <property type="entry name" value="P-loop_NTPase"/>
</dbReference>
<dbReference type="InterPro" id="IPR001806">
    <property type="entry name" value="Small_GTPase"/>
</dbReference>
<dbReference type="GO" id="GO:0005525">
    <property type="term" value="F:GTP binding"/>
    <property type="evidence" value="ECO:0007669"/>
    <property type="project" value="InterPro"/>
</dbReference>
<evidence type="ECO:0000313" key="3">
    <source>
        <dbReference type="Proteomes" id="UP000179807"/>
    </source>
</evidence>
<dbReference type="Pfam" id="PF00071">
    <property type="entry name" value="Ras"/>
    <property type="match status" value="1"/>
</dbReference>
<evidence type="ECO:0000313" key="2">
    <source>
        <dbReference type="EMBL" id="OHT03624.1"/>
    </source>
</evidence>
<dbReference type="SUPFAM" id="SSF52540">
    <property type="entry name" value="P-loop containing nucleoside triphosphate hydrolases"/>
    <property type="match status" value="1"/>
</dbReference>
<dbReference type="OrthoDB" id="63533at2759"/>
<dbReference type="NCBIfam" id="TIGR00231">
    <property type="entry name" value="small_GTP"/>
    <property type="match status" value="1"/>
</dbReference>
<dbReference type="InterPro" id="IPR005225">
    <property type="entry name" value="Small_GTP-bd"/>
</dbReference>
<dbReference type="FunFam" id="3.40.50.300:FF:001462">
    <property type="entry name" value="Small GTP-binding protein, putative"/>
    <property type="match status" value="1"/>
</dbReference>
<dbReference type="AlphaFoldDB" id="A0A1J4JYR7"/>
<accession>A0A1J4JYR7</accession>
<comment type="caution">
    <text evidence="2">The sequence shown here is derived from an EMBL/GenBank/DDBJ whole genome shotgun (WGS) entry which is preliminary data.</text>
</comment>
<gene>
    <name evidence="2" type="primary">YPT52</name>
    <name evidence="2" type="ORF">TRFO_28948</name>
</gene>
<protein>
    <submittedName>
        <fullName evidence="2">GTP-binding protein YPT52</fullName>
    </submittedName>
</protein>
<evidence type="ECO:0000256" key="1">
    <source>
        <dbReference type="ARBA" id="ARBA00022741"/>
    </source>
</evidence>
<dbReference type="Proteomes" id="UP000179807">
    <property type="component" value="Unassembled WGS sequence"/>
</dbReference>
<dbReference type="EMBL" id="MLAK01000820">
    <property type="protein sequence ID" value="OHT03624.1"/>
    <property type="molecule type" value="Genomic_DNA"/>
</dbReference>
<dbReference type="SMART" id="SM00175">
    <property type="entry name" value="RAB"/>
    <property type="match status" value="1"/>
</dbReference>
<dbReference type="GeneID" id="94841178"/>
<dbReference type="PANTHER" id="PTHR47978">
    <property type="match status" value="1"/>
</dbReference>
<dbReference type="PROSITE" id="PS51421">
    <property type="entry name" value="RAS"/>
    <property type="match status" value="1"/>
</dbReference>
<keyword evidence="3" id="KW-1185">Reference proteome</keyword>
<proteinExistence type="predicted"/>
<dbReference type="CDD" id="cd00154">
    <property type="entry name" value="Rab"/>
    <property type="match status" value="1"/>
</dbReference>